<dbReference type="InterPro" id="IPR036388">
    <property type="entry name" value="WH-like_DNA-bd_sf"/>
</dbReference>
<evidence type="ECO:0008006" key="3">
    <source>
        <dbReference type="Google" id="ProtNLM"/>
    </source>
</evidence>
<comment type="caution">
    <text evidence="1">The sequence shown here is derived from an EMBL/GenBank/DDBJ whole genome shotgun (WGS) entry which is preliminary data.</text>
</comment>
<name>A0ABD5QMI8_9EURY</name>
<dbReference type="RefSeq" id="WP_122103842.1">
    <property type="nucleotide sequence ID" value="NZ_JBHSKV010000001.1"/>
</dbReference>
<dbReference type="SUPFAM" id="SSF46785">
    <property type="entry name" value="Winged helix' DNA-binding domain"/>
    <property type="match status" value="1"/>
</dbReference>
<sequence length="87" mass="10057">MTTIHLSQTERYVLTQIHDGNHTIEDLITATGFPRPRLRTYLTWLAHDDFIEVTRTDGPGSELHIDLTDRGIERCTQPDSRHPLTYV</sequence>
<dbReference type="Gene3D" id="1.10.10.10">
    <property type="entry name" value="Winged helix-like DNA-binding domain superfamily/Winged helix DNA-binding domain"/>
    <property type="match status" value="1"/>
</dbReference>
<reference evidence="1 2" key="1">
    <citation type="journal article" date="2019" name="Int. J. Syst. Evol. Microbiol.">
        <title>The Global Catalogue of Microorganisms (GCM) 10K type strain sequencing project: providing services to taxonomists for standard genome sequencing and annotation.</title>
        <authorList>
            <consortium name="The Broad Institute Genomics Platform"/>
            <consortium name="The Broad Institute Genome Sequencing Center for Infectious Disease"/>
            <person name="Wu L."/>
            <person name="Ma J."/>
        </authorList>
    </citation>
    <scope>NUCLEOTIDE SEQUENCE [LARGE SCALE GENOMIC DNA]</scope>
    <source>
        <strain evidence="1 2">CGMCC 1.16026</strain>
    </source>
</reference>
<evidence type="ECO:0000313" key="1">
    <source>
        <dbReference type="EMBL" id="MFC5133500.1"/>
    </source>
</evidence>
<dbReference type="Proteomes" id="UP001596145">
    <property type="component" value="Unassembled WGS sequence"/>
</dbReference>
<dbReference type="InterPro" id="IPR036390">
    <property type="entry name" value="WH_DNA-bd_sf"/>
</dbReference>
<gene>
    <name evidence="1" type="ORF">ACFPJA_01990</name>
</gene>
<dbReference type="EMBL" id="JBHSKV010000001">
    <property type="protein sequence ID" value="MFC5133500.1"/>
    <property type="molecule type" value="Genomic_DNA"/>
</dbReference>
<keyword evidence="2" id="KW-1185">Reference proteome</keyword>
<accession>A0ABD5QMI8</accession>
<dbReference type="AlphaFoldDB" id="A0ABD5QMI8"/>
<protein>
    <recommendedName>
        <fullName evidence="3">MarR family transcriptional regulator</fullName>
    </recommendedName>
</protein>
<organism evidence="1 2">
    <name type="scientific">Halorubrum glutamatedens</name>
    <dbReference type="NCBI Taxonomy" id="2707018"/>
    <lineage>
        <taxon>Archaea</taxon>
        <taxon>Methanobacteriati</taxon>
        <taxon>Methanobacteriota</taxon>
        <taxon>Stenosarchaea group</taxon>
        <taxon>Halobacteria</taxon>
        <taxon>Halobacteriales</taxon>
        <taxon>Haloferacaceae</taxon>
        <taxon>Halorubrum</taxon>
    </lineage>
</organism>
<evidence type="ECO:0000313" key="2">
    <source>
        <dbReference type="Proteomes" id="UP001596145"/>
    </source>
</evidence>
<proteinExistence type="predicted"/>